<evidence type="ECO:0000313" key="3">
    <source>
        <dbReference type="Proteomes" id="UP000693946"/>
    </source>
</evidence>
<reference evidence="2 3" key="1">
    <citation type="journal article" date="2021" name="Sci. Rep.">
        <title>Chromosome anchoring in Senegalese sole (Solea senegalensis) reveals sex-associated markers and genome rearrangements in flatfish.</title>
        <authorList>
            <person name="Guerrero-Cozar I."/>
            <person name="Gomez-Garrido J."/>
            <person name="Berbel C."/>
            <person name="Martinez-Blanch J.F."/>
            <person name="Alioto T."/>
            <person name="Claros M.G."/>
            <person name="Gagnaire P.A."/>
            <person name="Manchado M."/>
        </authorList>
    </citation>
    <scope>NUCLEOTIDE SEQUENCE [LARGE SCALE GENOMIC DNA]</scope>
    <source>
        <strain evidence="2">Sse05_10M</strain>
    </source>
</reference>
<organism evidence="2 3">
    <name type="scientific">Solea senegalensis</name>
    <name type="common">Senegalese sole</name>
    <dbReference type="NCBI Taxonomy" id="28829"/>
    <lineage>
        <taxon>Eukaryota</taxon>
        <taxon>Metazoa</taxon>
        <taxon>Chordata</taxon>
        <taxon>Craniata</taxon>
        <taxon>Vertebrata</taxon>
        <taxon>Euteleostomi</taxon>
        <taxon>Actinopterygii</taxon>
        <taxon>Neopterygii</taxon>
        <taxon>Teleostei</taxon>
        <taxon>Neoteleostei</taxon>
        <taxon>Acanthomorphata</taxon>
        <taxon>Carangaria</taxon>
        <taxon>Pleuronectiformes</taxon>
        <taxon>Pleuronectoidei</taxon>
        <taxon>Soleidae</taxon>
        <taxon>Solea</taxon>
    </lineage>
</organism>
<protein>
    <submittedName>
        <fullName evidence="2">Uncharacterized protein</fullName>
    </submittedName>
</protein>
<comment type="caution">
    <text evidence="2">The sequence shown here is derived from an EMBL/GenBank/DDBJ whole genome shotgun (WGS) entry which is preliminary data.</text>
</comment>
<evidence type="ECO:0000256" key="1">
    <source>
        <dbReference type="SAM" id="Phobius"/>
    </source>
</evidence>
<sequence>MDRHQTGQEEKLVEVKMEMDNLEVDHQPRASTVSFRACFKCMVALATVMGLVIVILVAGFILHYFVYMPSSSQDAPTLRGAVKVISAHSLKKRDEEGTYDLFTVDKAATYLIYGWVKLSDITSEDVVLMQTFKEDERVIEKKKAERSEVFFFKRKLLVNNSTVSIHFKSAYTDGLFHVYEV</sequence>
<keyword evidence="3" id="KW-1185">Reference proteome</keyword>
<gene>
    <name evidence="2" type="ORF">JOB18_006816</name>
</gene>
<dbReference type="AlphaFoldDB" id="A0AAV6S8W4"/>
<dbReference type="EMBL" id="JAGKHQ010000006">
    <property type="protein sequence ID" value="KAG7513395.1"/>
    <property type="molecule type" value="Genomic_DNA"/>
</dbReference>
<evidence type="ECO:0000313" key="2">
    <source>
        <dbReference type="EMBL" id="KAG7513395.1"/>
    </source>
</evidence>
<dbReference type="Proteomes" id="UP000693946">
    <property type="component" value="Linkage Group LG14"/>
</dbReference>
<keyword evidence="1" id="KW-1133">Transmembrane helix</keyword>
<proteinExistence type="predicted"/>
<keyword evidence="1" id="KW-0812">Transmembrane</keyword>
<accession>A0AAV6S8W4</accession>
<keyword evidence="1" id="KW-0472">Membrane</keyword>
<feature type="transmembrane region" description="Helical" evidence="1">
    <location>
        <begin position="43"/>
        <end position="66"/>
    </location>
</feature>
<name>A0AAV6S8W4_SOLSE</name>